<accession>A0A7Z7YTQ8</accession>
<dbReference type="Proteomes" id="UP000291949">
    <property type="component" value="Unassembled WGS sequence"/>
</dbReference>
<dbReference type="Pfam" id="PF17210">
    <property type="entry name" value="SdrD_B"/>
    <property type="match status" value="2"/>
</dbReference>
<comment type="caution">
    <text evidence="5">The sequence shown here is derived from an EMBL/GenBank/DDBJ whole genome shotgun (WGS) entry which is preliminary data.</text>
</comment>
<keyword evidence="5" id="KW-0378">Hydrolase</keyword>
<dbReference type="RefSeq" id="WP_196211618.1">
    <property type="nucleotide sequence ID" value="NZ_SCHC01000224.1"/>
</dbReference>
<keyword evidence="2" id="KW-0964">Secreted</keyword>
<dbReference type="Gene3D" id="2.60.40.10">
    <property type="entry name" value="Immunoglobulins"/>
    <property type="match status" value="2"/>
</dbReference>
<dbReference type="AlphaFoldDB" id="A0A7Z7YTQ8"/>
<reference evidence="5 6" key="1">
    <citation type="journal article" date="2019" name="Sci. Transl. Med.">
        <title>Quorum sensing between bacterial species on the skin protects against epidermal injury in atopic dermatitis.</title>
        <authorList>
            <person name="Williams M.R."/>
        </authorList>
    </citation>
    <scope>NUCLEOTIDE SEQUENCE [LARGE SCALE GENOMIC DNA]</scope>
    <source>
        <strain evidence="5 6">H8</strain>
    </source>
</reference>
<sequence>TVKDADNKTIDSGFYKPTYSLGDYVWEDTNKDGIQDDSEKGISGVKVTLKDKNGNAIGTTTTDASGHYQFKGLENGSYTVEFETPSGYTPTKANSGQDITVDYNGITATGIINGADNLTIDSGFYKTPKYSVGDYVWEDTNKDGIQDDNEKGISGVKVTLKDEKGNIISTTTTDENGKY</sequence>
<evidence type="ECO:0000313" key="6">
    <source>
        <dbReference type="Proteomes" id="UP000291949"/>
    </source>
</evidence>
<dbReference type="InterPro" id="IPR033764">
    <property type="entry name" value="Sdr_B"/>
</dbReference>
<feature type="domain" description="SD-repeat containing protein B" evidence="4">
    <location>
        <begin position="20"/>
        <end position="123"/>
    </location>
</feature>
<dbReference type="InterPro" id="IPR051417">
    <property type="entry name" value="SDr/BOS_complex"/>
</dbReference>
<dbReference type="EMBL" id="SCHC01000224">
    <property type="protein sequence ID" value="TBW73922.1"/>
    <property type="molecule type" value="Genomic_DNA"/>
</dbReference>
<dbReference type="SUPFAM" id="SSF117074">
    <property type="entry name" value="Hypothetical protein PA1324"/>
    <property type="match status" value="2"/>
</dbReference>
<evidence type="ECO:0000256" key="1">
    <source>
        <dbReference type="ARBA" id="ARBA00004613"/>
    </source>
</evidence>
<gene>
    <name evidence="5" type="ORF">EQ811_13645</name>
</gene>
<organism evidence="5 6">
    <name type="scientific">Staphylococcus capitis</name>
    <dbReference type="NCBI Taxonomy" id="29388"/>
    <lineage>
        <taxon>Bacteria</taxon>
        <taxon>Bacillati</taxon>
        <taxon>Bacillota</taxon>
        <taxon>Bacilli</taxon>
        <taxon>Bacillales</taxon>
        <taxon>Staphylococcaceae</taxon>
        <taxon>Staphylococcus</taxon>
    </lineage>
</organism>
<protein>
    <submittedName>
        <fullName evidence="5">Hydrolase</fullName>
    </submittedName>
</protein>
<evidence type="ECO:0000259" key="4">
    <source>
        <dbReference type="Pfam" id="PF17210"/>
    </source>
</evidence>
<dbReference type="GO" id="GO:0005576">
    <property type="term" value="C:extracellular region"/>
    <property type="evidence" value="ECO:0007669"/>
    <property type="project" value="UniProtKB-SubCell"/>
</dbReference>
<proteinExistence type="predicted"/>
<feature type="non-terminal residue" evidence="5">
    <location>
        <position position="1"/>
    </location>
</feature>
<comment type="subcellular location">
    <subcellularLocation>
        <location evidence="1">Secreted</location>
    </subcellularLocation>
</comment>
<dbReference type="GO" id="GO:0016787">
    <property type="term" value="F:hydrolase activity"/>
    <property type="evidence" value="ECO:0007669"/>
    <property type="project" value="UniProtKB-KW"/>
</dbReference>
<dbReference type="InterPro" id="IPR013783">
    <property type="entry name" value="Ig-like_fold"/>
</dbReference>
<evidence type="ECO:0000256" key="3">
    <source>
        <dbReference type="ARBA" id="ARBA00022729"/>
    </source>
</evidence>
<evidence type="ECO:0000256" key="2">
    <source>
        <dbReference type="ARBA" id="ARBA00022525"/>
    </source>
</evidence>
<dbReference type="PANTHER" id="PTHR23303">
    <property type="entry name" value="CARBOXYPEPTIDASE REGULATORY REGION-CONTAINING"/>
    <property type="match status" value="1"/>
</dbReference>
<feature type="domain" description="SD-repeat containing protein B" evidence="4">
    <location>
        <begin position="131"/>
        <end position="179"/>
    </location>
</feature>
<keyword evidence="3" id="KW-0732">Signal</keyword>
<evidence type="ECO:0000313" key="5">
    <source>
        <dbReference type="EMBL" id="TBW73922.1"/>
    </source>
</evidence>
<feature type="non-terminal residue" evidence="5">
    <location>
        <position position="179"/>
    </location>
</feature>
<dbReference type="PANTHER" id="PTHR23303:SF15">
    <property type="entry name" value="COLOSSIN-A"/>
    <property type="match status" value="1"/>
</dbReference>
<name>A0A7Z7YTQ8_STACP</name>